<evidence type="ECO:0000313" key="5">
    <source>
        <dbReference type="Proteomes" id="UP000001542"/>
    </source>
</evidence>
<dbReference type="Proteomes" id="UP000001542">
    <property type="component" value="Unassembled WGS sequence"/>
</dbReference>
<dbReference type="InterPro" id="IPR056798">
    <property type="entry name" value="ADH_Fe_C"/>
</dbReference>
<dbReference type="OMA" id="MGYFGDW"/>
<dbReference type="FunFam" id="3.40.50.1970:FF:000003">
    <property type="entry name" value="Alcohol dehydrogenase, iron-containing"/>
    <property type="match status" value="1"/>
</dbReference>
<gene>
    <name evidence="4" type="ORF">TVAG_328940</name>
</gene>
<organism evidence="4 5">
    <name type="scientific">Trichomonas vaginalis (strain ATCC PRA-98 / G3)</name>
    <dbReference type="NCBI Taxonomy" id="412133"/>
    <lineage>
        <taxon>Eukaryota</taxon>
        <taxon>Metamonada</taxon>
        <taxon>Parabasalia</taxon>
        <taxon>Trichomonadida</taxon>
        <taxon>Trichomonadidae</taxon>
        <taxon>Trichomonas</taxon>
    </lineage>
</organism>
<dbReference type="InterPro" id="IPR001670">
    <property type="entry name" value="ADH_Fe/GldA"/>
</dbReference>
<proteinExistence type="predicted"/>
<feature type="domain" description="Alcohol dehydrogenase iron-type/glycerol dehydrogenase GldA" evidence="2">
    <location>
        <begin position="9"/>
        <end position="178"/>
    </location>
</feature>
<dbReference type="InterPro" id="IPR018211">
    <property type="entry name" value="ADH_Fe_CS"/>
</dbReference>
<dbReference type="KEGG" id="tva:4760960"/>
<dbReference type="InterPro" id="IPR044731">
    <property type="entry name" value="BDH-like"/>
</dbReference>
<evidence type="ECO:0000259" key="3">
    <source>
        <dbReference type="Pfam" id="PF25137"/>
    </source>
</evidence>
<dbReference type="InParanoid" id="A2EW36"/>
<name>A2EW36_TRIV3</name>
<dbReference type="PANTHER" id="PTHR43633:SF1">
    <property type="entry name" value="ALCOHOL DEHYDROGENASE YQHD"/>
    <property type="match status" value="1"/>
</dbReference>
<dbReference type="SUPFAM" id="SSF56796">
    <property type="entry name" value="Dehydroquinate synthase-like"/>
    <property type="match status" value="1"/>
</dbReference>
<evidence type="ECO:0000256" key="1">
    <source>
        <dbReference type="ARBA" id="ARBA00023002"/>
    </source>
</evidence>
<keyword evidence="5" id="KW-1185">Reference proteome</keyword>
<dbReference type="eggNOG" id="KOG3857">
    <property type="taxonomic scope" value="Eukaryota"/>
</dbReference>
<dbReference type="Pfam" id="PF00465">
    <property type="entry name" value="Fe-ADH"/>
    <property type="match status" value="1"/>
</dbReference>
<keyword evidence="1" id="KW-0560">Oxidoreductase</keyword>
<reference evidence="4" key="1">
    <citation type="submission" date="2006-10" db="EMBL/GenBank/DDBJ databases">
        <authorList>
            <person name="Amadeo P."/>
            <person name="Zhao Q."/>
            <person name="Wortman J."/>
            <person name="Fraser-Liggett C."/>
            <person name="Carlton J."/>
        </authorList>
    </citation>
    <scope>NUCLEOTIDE SEQUENCE</scope>
    <source>
        <strain evidence="4">G3</strain>
    </source>
</reference>
<dbReference type="CDD" id="cd08187">
    <property type="entry name" value="BDH"/>
    <property type="match status" value="1"/>
</dbReference>
<dbReference type="GO" id="GO:1990362">
    <property type="term" value="F:butanol dehydrogenase (NAD+) activity"/>
    <property type="evidence" value="ECO:0007669"/>
    <property type="project" value="InterPro"/>
</dbReference>
<protein>
    <submittedName>
        <fullName evidence="4">Alcohol dehydrogenase, iron-containing family protein</fullName>
    </submittedName>
</protein>
<sequence length="395" mass="44091">MKWLWTNTTQVGFGENAVTEHLKKFVQPKSKVLVTFGGGSIDKNGARADVTKALEELQVEARWEGGIQPNPDYARCVEIIKVVREFKPDLLLAVGGGSTLDATKFISAGAALDPSIDPWEILTKNTYPKECTPIGSVMTLPATGSEWNPNFVISKRATGEKLAGSNQITYPKFSLMDPKYTMTLPARQLRNGLFDAMAHCIDQFLTGQINPMMDNFWMSIMRELVDISEDLMKPNSSIELHGRLINAATFALNLVFTLGKETCWGIHMIGHMLTAEYGIDHGATLAMVAPGFLRHFLSTRGYLMARSAERVFDIREGTDEEKAKKFIELLQQWALKLGHVKTVHEWQGASPVKEGDLEKVTKMVMDSVGGKPFGWHKEVTEEITRDILKEIIVYI</sequence>
<dbReference type="SMR" id="A2EW36"/>
<dbReference type="Gene3D" id="1.20.1090.10">
    <property type="entry name" value="Dehydroquinate synthase-like - alpha domain"/>
    <property type="match status" value="1"/>
</dbReference>
<accession>A2EW36</accession>
<reference evidence="4" key="2">
    <citation type="journal article" date="2007" name="Science">
        <title>Draft genome sequence of the sexually transmitted pathogen Trichomonas vaginalis.</title>
        <authorList>
            <person name="Carlton J.M."/>
            <person name="Hirt R.P."/>
            <person name="Silva J.C."/>
            <person name="Delcher A.L."/>
            <person name="Schatz M."/>
            <person name="Zhao Q."/>
            <person name="Wortman J.R."/>
            <person name="Bidwell S.L."/>
            <person name="Alsmark U.C.M."/>
            <person name="Besteiro S."/>
            <person name="Sicheritz-Ponten T."/>
            <person name="Noel C.J."/>
            <person name="Dacks J.B."/>
            <person name="Foster P.G."/>
            <person name="Simillion C."/>
            <person name="Van de Peer Y."/>
            <person name="Miranda-Saavedra D."/>
            <person name="Barton G.J."/>
            <person name="Westrop G.D."/>
            <person name="Mueller S."/>
            <person name="Dessi D."/>
            <person name="Fiori P.L."/>
            <person name="Ren Q."/>
            <person name="Paulsen I."/>
            <person name="Zhang H."/>
            <person name="Bastida-Corcuera F.D."/>
            <person name="Simoes-Barbosa A."/>
            <person name="Brown M.T."/>
            <person name="Hayes R.D."/>
            <person name="Mukherjee M."/>
            <person name="Okumura C.Y."/>
            <person name="Schneider R."/>
            <person name="Smith A.J."/>
            <person name="Vanacova S."/>
            <person name="Villalvazo M."/>
            <person name="Haas B.J."/>
            <person name="Pertea M."/>
            <person name="Feldblyum T.V."/>
            <person name="Utterback T.R."/>
            <person name="Shu C.L."/>
            <person name="Osoegawa K."/>
            <person name="de Jong P.J."/>
            <person name="Hrdy I."/>
            <person name="Horvathova L."/>
            <person name="Zubacova Z."/>
            <person name="Dolezal P."/>
            <person name="Malik S.B."/>
            <person name="Logsdon J.M. Jr."/>
            <person name="Henze K."/>
            <person name="Gupta A."/>
            <person name="Wang C.C."/>
            <person name="Dunne R.L."/>
            <person name="Upcroft J.A."/>
            <person name="Upcroft P."/>
            <person name="White O."/>
            <person name="Salzberg S.L."/>
            <person name="Tang P."/>
            <person name="Chiu C.-H."/>
            <person name="Lee Y.-S."/>
            <person name="Embley T.M."/>
            <person name="Coombs G.H."/>
            <person name="Mottram J.C."/>
            <person name="Tachezy J."/>
            <person name="Fraser-Liggett C.M."/>
            <person name="Johnson P.J."/>
        </authorList>
    </citation>
    <scope>NUCLEOTIDE SEQUENCE [LARGE SCALE GENOMIC DNA]</scope>
    <source>
        <strain evidence="4">G3</strain>
    </source>
</reference>
<dbReference type="VEuPathDB" id="TrichDB:TVAG_328940"/>
<dbReference type="EMBL" id="DS113514">
    <property type="protein sequence ID" value="EAY03122.1"/>
    <property type="molecule type" value="Genomic_DNA"/>
</dbReference>
<dbReference type="RefSeq" id="XP_001315345.1">
    <property type="nucleotide sequence ID" value="XM_001315310.1"/>
</dbReference>
<dbReference type="GO" id="GO:0046872">
    <property type="term" value="F:metal ion binding"/>
    <property type="evidence" value="ECO:0007669"/>
    <property type="project" value="InterPro"/>
</dbReference>
<dbReference type="OrthoDB" id="339764at2759"/>
<dbReference type="STRING" id="5722.A2EW36"/>
<evidence type="ECO:0000313" key="4">
    <source>
        <dbReference type="EMBL" id="EAY03122.1"/>
    </source>
</evidence>
<dbReference type="Pfam" id="PF25137">
    <property type="entry name" value="ADH_Fe_C"/>
    <property type="match status" value="1"/>
</dbReference>
<dbReference type="PROSITE" id="PS00060">
    <property type="entry name" value="ADH_IRON_2"/>
    <property type="match status" value="1"/>
</dbReference>
<feature type="domain" description="Fe-containing alcohol dehydrogenase-like C-terminal" evidence="3">
    <location>
        <begin position="194"/>
        <end position="368"/>
    </location>
</feature>
<dbReference type="AlphaFoldDB" id="A2EW36"/>
<dbReference type="PANTHER" id="PTHR43633">
    <property type="entry name" value="ALCOHOL DEHYDROGENASE YQHD"/>
    <property type="match status" value="1"/>
</dbReference>
<evidence type="ECO:0000259" key="2">
    <source>
        <dbReference type="Pfam" id="PF00465"/>
    </source>
</evidence>
<dbReference type="Gene3D" id="3.40.50.1970">
    <property type="match status" value="1"/>
</dbReference>
<dbReference type="VEuPathDB" id="TrichDB:TVAGG3_0687130"/>